<keyword evidence="1" id="KW-0472">Membrane</keyword>
<keyword evidence="3" id="KW-1185">Reference proteome</keyword>
<evidence type="ECO:0000313" key="3">
    <source>
        <dbReference type="Proteomes" id="UP000789508"/>
    </source>
</evidence>
<keyword evidence="1" id="KW-0812">Transmembrane</keyword>
<dbReference type="Proteomes" id="UP000789508">
    <property type="component" value="Unassembled WGS sequence"/>
</dbReference>
<dbReference type="AlphaFoldDB" id="A0A9N8Z229"/>
<gene>
    <name evidence="2" type="ORF">ALEPTO_LOCUS1523</name>
</gene>
<evidence type="ECO:0000256" key="1">
    <source>
        <dbReference type="SAM" id="Phobius"/>
    </source>
</evidence>
<keyword evidence="1" id="KW-1133">Transmembrane helix</keyword>
<feature type="transmembrane region" description="Helical" evidence="1">
    <location>
        <begin position="26"/>
        <end position="49"/>
    </location>
</feature>
<dbReference type="EMBL" id="CAJVPS010000172">
    <property type="protein sequence ID" value="CAG8460738.1"/>
    <property type="molecule type" value="Genomic_DNA"/>
</dbReference>
<comment type="caution">
    <text evidence="2">The sequence shown here is derived from an EMBL/GenBank/DDBJ whole genome shotgun (WGS) entry which is preliminary data.</text>
</comment>
<evidence type="ECO:0000313" key="2">
    <source>
        <dbReference type="EMBL" id="CAG8460738.1"/>
    </source>
</evidence>
<reference evidence="2" key="1">
    <citation type="submission" date="2021-06" db="EMBL/GenBank/DDBJ databases">
        <authorList>
            <person name="Kallberg Y."/>
            <person name="Tangrot J."/>
            <person name="Rosling A."/>
        </authorList>
    </citation>
    <scope>NUCLEOTIDE SEQUENCE</scope>
    <source>
        <strain evidence="2">FL130A</strain>
    </source>
</reference>
<feature type="transmembrane region" description="Helical" evidence="1">
    <location>
        <begin position="270"/>
        <end position="294"/>
    </location>
</feature>
<accession>A0A9N8Z229</accession>
<dbReference type="OrthoDB" id="2444199at2759"/>
<protein>
    <submittedName>
        <fullName evidence="2">11315_t:CDS:1</fullName>
    </submittedName>
</protein>
<proteinExistence type="predicted"/>
<sequence length="447" mass="50380">MFQTKLYIYLKEIFPRYRHIEPKSIVICRGISALLILALLTTFTAFLIIDILDDGPVLQKTIFTADSLPIPDILITSNYQFKIECLSIKLTTKQDCTLYINQPVVTTEKKWKTLVSLDQIAGRFAPKDLSSIGLSFTPNDNTFDPIKSEGYIIEAYDPEFGPYSNKPSSDLDGDELNFYNTYGQQFTYSLGALNNYFVLTGTFAFSRTIKEIISQTQSNTFGIPASYSKQTYITSDYELVNHKLNNEASLIILPRSYMIERLREQRTKTFLGALALFGGIWVIAAGVYACLFGINALRPWGLVHSCCFPNDNRKHILNRYPNIPLFSPAANSNPTVVNNFGTDDEFKRRMEERFNALELFLKDHVVNAGYLEEFVKNANDDNQPLSDVASTLPANVISNSVKINNDPSNISMAYPNDLPVYGAPSQMTYPPQVAHNIQPMNMQVYGS</sequence>
<organism evidence="2 3">
    <name type="scientific">Ambispora leptoticha</name>
    <dbReference type="NCBI Taxonomy" id="144679"/>
    <lineage>
        <taxon>Eukaryota</taxon>
        <taxon>Fungi</taxon>
        <taxon>Fungi incertae sedis</taxon>
        <taxon>Mucoromycota</taxon>
        <taxon>Glomeromycotina</taxon>
        <taxon>Glomeromycetes</taxon>
        <taxon>Archaeosporales</taxon>
        <taxon>Ambisporaceae</taxon>
        <taxon>Ambispora</taxon>
    </lineage>
</organism>
<name>A0A9N8Z229_9GLOM</name>